<dbReference type="EMBL" id="AP010803">
    <property type="protein sequence ID" value="BAI96324.1"/>
    <property type="molecule type" value="Genomic_DNA"/>
</dbReference>
<gene>
    <name evidence="1" type="ordered locus">SJA_C1-14900</name>
</gene>
<reference evidence="1 2" key="1">
    <citation type="journal article" date="2010" name="J. Bacteriol.">
        <title>Complete genome sequence of the representative gamma-hexachlorocyclohexane-degrading bacterium Sphingobium japonicum UT26.</title>
        <authorList>
            <person name="Nagata Y."/>
            <person name="Ohtsubo Y."/>
            <person name="Endo R."/>
            <person name="Ichikawa N."/>
            <person name="Ankai A."/>
            <person name="Oguchi A."/>
            <person name="Fukui S."/>
            <person name="Fujita N."/>
            <person name="Tsuda M."/>
        </authorList>
    </citation>
    <scope>NUCLEOTIDE SEQUENCE [LARGE SCALE GENOMIC DNA]</scope>
    <source>
        <strain evidence="2">DSM 16413 / CCM 7287 / MTCC 6362 / UT26 / NBRC 101211 / UT26S</strain>
    </source>
</reference>
<proteinExistence type="predicted"/>
<dbReference type="AlphaFoldDB" id="D4Z142"/>
<sequence length="77" mass="8632">MRSSDSAFDRSASKALLSFRLRSSGRSAFLPQPVLFARCPTFTFARTRHHPLRTVGFSASSFRSMLLSQRSKIPSSH</sequence>
<evidence type="ECO:0000313" key="2">
    <source>
        <dbReference type="Proteomes" id="UP000007753"/>
    </source>
</evidence>
<organism evidence="1 2">
    <name type="scientific">Sphingobium indicum (strain DSM 16413 / CCM 7287 / MTCC 6362 / UT26 / NBRC 101211 / UT26S)</name>
    <name type="common">Sphingobium japonicum</name>
    <dbReference type="NCBI Taxonomy" id="452662"/>
    <lineage>
        <taxon>Bacteria</taxon>
        <taxon>Pseudomonadati</taxon>
        <taxon>Pseudomonadota</taxon>
        <taxon>Alphaproteobacteria</taxon>
        <taxon>Sphingomonadales</taxon>
        <taxon>Sphingomonadaceae</taxon>
        <taxon>Sphingobium</taxon>
    </lineage>
</organism>
<dbReference type="HOGENOM" id="CLU_2636208_0_0_5"/>
<name>D4Z142_SPHIU</name>
<protein>
    <submittedName>
        <fullName evidence="1">Uncharacterized protein</fullName>
    </submittedName>
</protein>
<keyword evidence="2" id="KW-1185">Reference proteome</keyword>
<evidence type="ECO:0000313" key="1">
    <source>
        <dbReference type="EMBL" id="BAI96324.1"/>
    </source>
</evidence>
<accession>D4Z142</accession>
<dbReference type="Proteomes" id="UP000007753">
    <property type="component" value="Chromosome 1"/>
</dbReference>
<dbReference type="KEGG" id="sjp:SJA_C1-14900"/>